<dbReference type="EMBL" id="CP119312">
    <property type="protein sequence ID" value="WEK04895.1"/>
    <property type="molecule type" value="Genomic_DNA"/>
</dbReference>
<dbReference type="InterPro" id="IPR054384">
    <property type="entry name" value="SecDF_P1_head"/>
</dbReference>
<name>A0AAJ6AZS6_9HYPH</name>
<protein>
    <recommendedName>
        <fullName evidence="2">SecDF P1 head subdomain domain-containing protein</fullName>
    </recommendedName>
</protein>
<dbReference type="Pfam" id="PF22599">
    <property type="entry name" value="SecDF_P1_head"/>
    <property type="match status" value="1"/>
</dbReference>
<organism evidence="3 4">
    <name type="scientific">Candidatus Devosia phytovorans</name>
    <dbReference type="NCBI Taxonomy" id="3121372"/>
    <lineage>
        <taxon>Bacteria</taxon>
        <taxon>Pseudomonadati</taxon>
        <taxon>Pseudomonadota</taxon>
        <taxon>Alphaproteobacteria</taxon>
        <taxon>Hyphomicrobiales</taxon>
        <taxon>Devosiaceae</taxon>
        <taxon>Devosia</taxon>
    </lineage>
</organism>
<dbReference type="AlphaFoldDB" id="A0AAJ6AZS6"/>
<gene>
    <name evidence="3" type="ORF">P0Y65_01165</name>
</gene>
<dbReference type="Proteomes" id="UP001217476">
    <property type="component" value="Chromosome"/>
</dbReference>
<feature type="signal peptide" evidence="1">
    <location>
        <begin position="1"/>
        <end position="20"/>
    </location>
</feature>
<reference evidence="3" key="1">
    <citation type="submission" date="2023-03" db="EMBL/GenBank/DDBJ databases">
        <title>Andean soil-derived lignocellulolytic bacterial consortium as a source of novel taxa and putative plastic-active enzymes.</title>
        <authorList>
            <person name="Diaz-Garcia L."/>
            <person name="Chuvochina M."/>
            <person name="Feuerriegel G."/>
            <person name="Bunk B."/>
            <person name="Sproer C."/>
            <person name="Streit W.R."/>
            <person name="Rodriguez L.M."/>
            <person name="Overmann J."/>
            <person name="Jimenez D.J."/>
        </authorList>
    </citation>
    <scope>NUCLEOTIDE SEQUENCE</scope>
    <source>
        <strain evidence="3">MAG 4196</strain>
    </source>
</reference>
<keyword evidence="1" id="KW-0732">Signal</keyword>
<accession>A0AAJ6AZS6</accession>
<sequence>MRRFAVMMLLSLSLLVSATAQEKLSLAVAEAEASRDATGMPVVNVVLDDEGRQALAEFTSEHVGKVIEILVNDTVVVAPRIMDPIVGGTFVISGSFSNSELDALAEVIGTASAPLFVRVQADGKSK</sequence>
<evidence type="ECO:0000256" key="1">
    <source>
        <dbReference type="SAM" id="SignalP"/>
    </source>
</evidence>
<dbReference type="Gene3D" id="3.30.1360.200">
    <property type="match status" value="1"/>
</dbReference>
<evidence type="ECO:0000313" key="3">
    <source>
        <dbReference type="EMBL" id="WEK04895.1"/>
    </source>
</evidence>
<evidence type="ECO:0000313" key="4">
    <source>
        <dbReference type="Proteomes" id="UP001217476"/>
    </source>
</evidence>
<feature type="domain" description="SecDF P1 head subdomain" evidence="2">
    <location>
        <begin position="28"/>
        <end position="109"/>
    </location>
</feature>
<proteinExistence type="predicted"/>
<evidence type="ECO:0000259" key="2">
    <source>
        <dbReference type="Pfam" id="PF22599"/>
    </source>
</evidence>
<feature type="chain" id="PRO_5042569050" description="SecDF P1 head subdomain domain-containing protein" evidence="1">
    <location>
        <begin position="21"/>
        <end position="126"/>
    </location>
</feature>